<accession>E0S3L4</accession>
<protein>
    <submittedName>
        <fullName evidence="1">Uncharacterized protein</fullName>
    </submittedName>
</protein>
<keyword evidence="2" id="KW-1185">Reference proteome</keyword>
<dbReference type="RefSeq" id="WP_013282646.1">
    <property type="nucleotide sequence ID" value="NC_014389.1"/>
</dbReference>
<dbReference type="Proteomes" id="UP000001299">
    <property type="component" value="Plasmid pCY360"/>
</dbReference>
<sequence length="122" mass="14037">MEKKNIIIINLSDDEGDPGCNRSFILAPQVFTDKVKKLAELIEKSWLDESVSCMTFINAGYNEIMDSELSDYRRIAEFDEDGLAPGDVDVDDNSYHQLFLLFLKLEEMSKEYIEVENYSYCG</sequence>
<dbReference type="HOGENOM" id="CLU_2022451_0_0_9"/>
<evidence type="ECO:0000313" key="1">
    <source>
        <dbReference type="EMBL" id="ADL35996.1"/>
    </source>
</evidence>
<dbReference type="AlphaFoldDB" id="E0S3L4"/>
<reference evidence="1 2" key="1">
    <citation type="journal article" date="2010" name="PLoS ONE">
        <title>The glycobiome of the rumen bacterium Butyrivibrio proteoclasticus B316(T) highlights adaptation to a polysaccharide-rich environment.</title>
        <authorList>
            <person name="Kelly W.J."/>
            <person name="Leahy S.C."/>
            <person name="Altermann E."/>
            <person name="Yeoman C.J."/>
            <person name="Dunne J.C."/>
            <person name="Kong Z."/>
            <person name="Pacheco D.M."/>
            <person name="Li D."/>
            <person name="Noel S.J."/>
            <person name="Moon C.D."/>
            <person name="Cookson A.L."/>
            <person name="Attwood G.T."/>
        </authorList>
    </citation>
    <scope>NUCLEOTIDE SEQUENCE [LARGE SCALE GENOMIC DNA]</scope>
    <source>
        <strain evidence="2">ATCC 51982 / DSM 14932 / B316</strain>
        <plasmid evidence="2">Plasmid pCY360</plasmid>
    </source>
</reference>
<organism evidence="1 2">
    <name type="scientific">Butyrivibrio proteoclasticus (strain ATCC 51982 / DSM 14932 / B316)</name>
    <name type="common">Clostridium proteoclasticum</name>
    <dbReference type="NCBI Taxonomy" id="515622"/>
    <lineage>
        <taxon>Bacteria</taxon>
        <taxon>Bacillati</taxon>
        <taxon>Bacillota</taxon>
        <taxon>Clostridia</taxon>
        <taxon>Lachnospirales</taxon>
        <taxon>Lachnospiraceae</taxon>
        <taxon>Butyrivibrio</taxon>
    </lineage>
</organism>
<geneLocation type="plasmid" evidence="1 2">
    <name>pCY360</name>
</geneLocation>
<evidence type="ECO:0000313" key="2">
    <source>
        <dbReference type="Proteomes" id="UP000001299"/>
    </source>
</evidence>
<name>E0S3L4_BUTPB</name>
<gene>
    <name evidence="1" type="ordered locus">bpr_II056</name>
</gene>
<dbReference type="KEGG" id="bpb:bpr_II056"/>
<proteinExistence type="predicted"/>
<keyword evidence="1" id="KW-0614">Plasmid</keyword>
<dbReference type="EMBL" id="CP001812">
    <property type="protein sequence ID" value="ADL35996.1"/>
    <property type="molecule type" value="Genomic_DNA"/>
</dbReference>